<evidence type="ECO:0000313" key="3">
    <source>
        <dbReference type="Proteomes" id="UP001528920"/>
    </source>
</evidence>
<proteinExistence type="predicted"/>
<name>A0ABT5VX16_9BACT</name>
<keyword evidence="1" id="KW-1133">Transmembrane helix</keyword>
<gene>
    <name evidence="2" type="ORF">L3049_15005</name>
</gene>
<keyword evidence="3" id="KW-1185">Reference proteome</keyword>
<feature type="transmembrane region" description="Helical" evidence="1">
    <location>
        <begin position="130"/>
        <end position="149"/>
    </location>
</feature>
<evidence type="ECO:0008006" key="4">
    <source>
        <dbReference type="Google" id="ProtNLM"/>
    </source>
</evidence>
<sequence length="233" mass="26976">MKEQLILLLHFIRYNVKIIFANKFIYFLIAAFAFYFMVTGIMLFTDSSPEEADIYGTLIFPGVLILFYPVIFNIQSDKDTRMLEIIFGIPNYRYKVYLVRFVLSILLLFLIMCLMSSITVFSVIRISVFHMVYELMYCLLFLASLAFLLASLLKNASGAAVVMVIIGLVFLILAEPLQSSKWNIFLNPFDVPGNMSYAIWQNVLYQNRMMLIVGSIISILWSLINLQKREKFV</sequence>
<accession>A0ABT5VX16</accession>
<dbReference type="Proteomes" id="UP001528920">
    <property type="component" value="Unassembled WGS sequence"/>
</dbReference>
<dbReference type="RefSeq" id="WP_275110637.1">
    <property type="nucleotide sequence ID" value="NZ_JAKJSC010000003.1"/>
</dbReference>
<evidence type="ECO:0000313" key="2">
    <source>
        <dbReference type="EMBL" id="MDE5419307.1"/>
    </source>
</evidence>
<feature type="transmembrane region" description="Helical" evidence="1">
    <location>
        <begin position="20"/>
        <end position="42"/>
    </location>
</feature>
<feature type="transmembrane region" description="Helical" evidence="1">
    <location>
        <begin position="97"/>
        <end position="124"/>
    </location>
</feature>
<evidence type="ECO:0000256" key="1">
    <source>
        <dbReference type="SAM" id="Phobius"/>
    </source>
</evidence>
<feature type="transmembrane region" description="Helical" evidence="1">
    <location>
        <begin position="209"/>
        <end position="226"/>
    </location>
</feature>
<organism evidence="2 3">
    <name type="scientific">Paralabilibaculum antarcticum</name>
    <dbReference type="NCBI Taxonomy" id="2912572"/>
    <lineage>
        <taxon>Bacteria</taxon>
        <taxon>Pseudomonadati</taxon>
        <taxon>Bacteroidota</taxon>
        <taxon>Bacteroidia</taxon>
        <taxon>Marinilabiliales</taxon>
        <taxon>Marinifilaceae</taxon>
        <taxon>Paralabilibaculum</taxon>
    </lineage>
</organism>
<keyword evidence="1" id="KW-0472">Membrane</keyword>
<dbReference type="EMBL" id="JAKJSC010000003">
    <property type="protein sequence ID" value="MDE5419307.1"/>
    <property type="molecule type" value="Genomic_DNA"/>
</dbReference>
<feature type="transmembrane region" description="Helical" evidence="1">
    <location>
        <begin position="54"/>
        <end position="76"/>
    </location>
</feature>
<feature type="transmembrane region" description="Helical" evidence="1">
    <location>
        <begin position="156"/>
        <end position="174"/>
    </location>
</feature>
<comment type="caution">
    <text evidence="2">The sequence shown here is derived from an EMBL/GenBank/DDBJ whole genome shotgun (WGS) entry which is preliminary data.</text>
</comment>
<protein>
    <recommendedName>
        <fullName evidence="4">ABC transporter permease</fullName>
    </recommendedName>
</protein>
<reference evidence="2 3" key="1">
    <citation type="submission" date="2022-01" db="EMBL/GenBank/DDBJ databases">
        <title>Labilibaculum sp. nov, a marine bacterium isolated from Antarctica.</title>
        <authorList>
            <person name="Dai W."/>
        </authorList>
    </citation>
    <scope>NUCLEOTIDE SEQUENCE [LARGE SCALE GENOMIC DNA]</scope>
    <source>
        <strain evidence="2 3">DW002</strain>
    </source>
</reference>
<keyword evidence="1" id="KW-0812">Transmembrane</keyword>